<dbReference type="eggNOG" id="ENOG5032X7S">
    <property type="taxonomic scope" value="Bacteria"/>
</dbReference>
<proteinExistence type="predicted"/>
<keyword evidence="3" id="KW-1185">Reference proteome</keyword>
<dbReference type="AlphaFoldDB" id="G4D6Z8"/>
<evidence type="ECO:0000256" key="1">
    <source>
        <dbReference type="SAM" id="Phobius"/>
    </source>
</evidence>
<feature type="transmembrane region" description="Helical" evidence="1">
    <location>
        <begin position="22"/>
        <end position="47"/>
    </location>
</feature>
<feature type="transmembrane region" description="Helical" evidence="1">
    <location>
        <begin position="308"/>
        <end position="333"/>
    </location>
</feature>
<reference evidence="2 3" key="1">
    <citation type="submission" date="2011-06" db="EMBL/GenBank/DDBJ databases">
        <authorList>
            <person name="Muzny D."/>
            <person name="Qin X."/>
            <person name="Deng J."/>
            <person name="Jiang H."/>
            <person name="Liu Y."/>
            <person name="Qu J."/>
            <person name="Song X.-Z."/>
            <person name="Zhang L."/>
            <person name="Thornton R."/>
            <person name="Coyle M."/>
            <person name="Francisco L."/>
            <person name="Jackson L."/>
            <person name="Javaid M."/>
            <person name="Korchina V."/>
            <person name="Kovar C."/>
            <person name="Mata R."/>
            <person name="Mathew T."/>
            <person name="Ngo R."/>
            <person name="Nguyen L."/>
            <person name="Nguyen N."/>
            <person name="Okwuonu G."/>
            <person name="Ongeri F."/>
            <person name="Pham C."/>
            <person name="Simmons D."/>
            <person name="Wilczek-Boney K."/>
            <person name="Hale W."/>
            <person name="Jakkamsetti A."/>
            <person name="Pham P."/>
            <person name="Ruth R."/>
            <person name="San Lucas F."/>
            <person name="Warren J."/>
            <person name="Zhang J."/>
            <person name="Zhao Z."/>
            <person name="Zhou C."/>
            <person name="Zhu D."/>
            <person name="Lee S."/>
            <person name="Bess C."/>
            <person name="Blankenburg K."/>
            <person name="Forbes L."/>
            <person name="Fu Q."/>
            <person name="Gubbala S."/>
            <person name="Hirani K."/>
            <person name="Jayaseelan J.C."/>
            <person name="Lara F."/>
            <person name="Munidasa M."/>
            <person name="Palculict T."/>
            <person name="Patil S."/>
            <person name="Pu L.-L."/>
            <person name="Saada N."/>
            <person name="Tang L."/>
            <person name="Weissenberger G."/>
            <person name="Zhu Y."/>
            <person name="Hemphill L."/>
            <person name="Shang Y."/>
            <person name="Youmans B."/>
            <person name="Ayvaz T."/>
            <person name="Ross M."/>
            <person name="Santibanez J."/>
            <person name="Aqrawi P."/>
            <person name="Gross S."/>
            <person name="Joshi V."/>
            <person name="Fowler G."/>
            <person name="Nazareth L."/>
            <person name="Reid J."/>
            <person name="Worley K."/>
            <person name="Petrosino J."/>
            <person name="Highlander S."/>
            <person name="Gibbs R."/>
        </authorList>
    </citation>
    <scope>NUCLEOTIDE SEQUENCE [LARGE SCALE GENOMIC DNA]</scope>
    <source>
        <strain evidence="2 3">ATCC 29427</strain>
    </source>
</reference>
<dbReference type="Proteomes" id="UP000003422">
    <property type="component" value="Unassembled WGS sequence"/>
</dbReference>
<comment type="caution">
    <text evidence="2">The sequence shown here is derived from an EMBL/GenBank/DDBJ whole genome shotgun (WGS) entry which is preliminary data.</text>
</comment>
<dbReference type="RefSeq" id="WP_004823415.1">
    <property type="nucleotide sequence ID" value="NZ_JH165098.1"/>
</dbReference>
<feature type="transmembrane region" description="Helical" evidence="1">
    <location>
        <begin position="236"/>
        <end position="259"/>
    </location>
</feature>
<sequence length="344" mass="40152">NEMFLDILKLGIKDIFKYKREFLILELVIMIITLISISSFGSMISAFESEKFETYYSAVPISYDQKEKDSIINRLDSIFKKGGYTYFYSNYVNTKFDVEVLVLVGKYEDRSENNIIWCVHKEDLRKLKNSSLGKIEIINSRKINEKKMELIGMENLLKDKSVQLIKFEGEEFKNLVNYQIADIELIALSKDAKLVDGIDNNDVHKEFEKAFENTFLHLQKDKFSNIEEISFVKRFMSVYIIVSIMVVALGIVIVTKHIYAKLHREYIIHLICGATKLNIFIRNSIFLMFLIGINFLFMGYLNAFHIDALFIINIFISLVFIIIFELITLRILIKEDLSIKLEGE</sequence>
<gene>
    <name evidence="2" type="ORF">HMPREF9129_2178</name>
</gene>
<name>G4D6Z8_9FIRM</name>
<dbReference type="PATRIC" id="fig|997350.3.peg.2077"/>
<organism evidence="2 3">
    <name type="scientific">Peptoniphilus indolicus ATCC 29427</name>
    <dbReference type="NCBI Taxonomy" id="997350"/>
    <lineage>
        <taxon>Bacteria</taxon>
        <taxon>Bacillati</taxon>
        <taxon>Bacillota</taxon>
        <taxon>Tissierellia</taxon>
        <taxon>Tissierellales</taxon>
        <taxon>Peptoniphilaceae</taxon>
        <taxon>Peptoniphilus</taxon>
    </lineage>
</organism>
<feature type="transmembrane region" description="Helical" evidence="1">
    <location>
        <begin position="280"/>
        <end position="302"/>
    </location>
</feature>
<dbReference type="EMBL" id="AGBB01000242">
    <property type="protein sequence ID" value="EGY76325.1"/>
    <property type="molecule type" value="Genomic_DNA"/>
</dbReference>
<dbReference type="HOGENOM" id="CLU_807796_0_0_9"/>
<keyword evidence="1" id="KW-0812">Transmembrane</keyword>
<keyword evidence="1" id="KW-0472">Membrane</keyword>
<protein>
    <recommendedName>
        <fullName evidence="4">ABC transporter permease</fullName>
    </recommendedName>
</protein>
<evidence type="ECO:0000313" key="3">
    <source>
        <dbReference type="Proteomes" id="UP000003422"/>
    </source>
</evidence>
<accession>G4D6Z8</accession>
<evidence type="ECO:0008006" key="4">
    <source>
        <dbReference type="Google" id="ProtNLM"/>
    </source>
</evidence>
<keyword evidence="1" id="KW-1133">Transmembrane helix</keyword>
<feature type="non-terminal residue" evidence="2">
    <location>
        <position position="1"/>
    </location>
</feature>
<evidence type="ECO:0000313" key="2">
    <source>
        <dbReference type="EMBL" id="EGY76325.1"/>
    </source>
</evidence>